<accession>A0A255K4P8</accession>
<feature type="transmembrane region" description="Helical" evidence="1">
    <location>
        <begin position="57"/>
        <end position="81"/>
    </location>
</feature>
<reference evidence="2 5" key="2">
    <citation type="submission" date="2018-05" db="EMBL/GenBank/DDBJ databases">
        <title>Genomic Encyclopedia of Type Strains, Phase IV (KMG-IV): sequencing the most valuable type-strain genomes for metagenomic binning, comparative biology and taxonomic classification.</title>
        <authorList>
            <person name="Goeker M."/>
        </authorList>
    </citation>
    <scope>NUCLEOTIDE SEQUENCE [LARGE SCALE GENOMIC DNA]</scope>
    <source>
        <strain evidence="2 5">DSM 28816</strain>
    </source>
</reference>
<proteinExistence type="predicted"/>
<comment type="caution">
    <text evidence="2">The sequence shown here is derived from an EMBL/GenBank/DDBJ whole genome shotgun (WGS) entry which is preliminary data.</text>
</comment>
<name>A0A255K4P8_9FIRM</name>
<feature type="transmembrane region" description="Helical" evidence="1">
    <location>
        <begin position="102"/>
        <end position="120"/>
    </location>
</feature>
<dbReference type="EMBL" id="QICS01000013">
    <property type="protein sequence ID" value="PXV86305.1"/>
    <property type="molecule type" value="Genomic_DNA"/>
</dbReference>
<reference evidence="3 4" key="1">
    <citation type="journal article" date="2017" name="Genome Announc.">
        <title>Draft Genome Sequence of a Sporulating and Motile Strain of Lachnotalea glycerini Isolated from Water in Quebec City, Canada.</title>
        <authorList>
            <person name="Maheux A.F."/>
            <person name="Boudreau D.K."/>
            <person name="Berube E."/>
            <person name="Boissinot M."/>
            <person name="Raymond F."/>
            <person name="Brodeur S."/>
            <person name="Corbeil J."/>
            <person name="Isabel S."/>
            <person name="Omar R.F."/>
            <person name="Bergeron M.G."/>
        </authorList>
    </citation>
    <scope>NUCLEOTIDE SEQUENCE [LARGE SCALE GENOMIC DNA]</scope>
    <source>
        <strain evidence="3 4">CCRI-19302</strain>
    </source>
</reference>
<evidence type="ECO:0000313" key="5">
    <source>
        <dbReference type="Proteomes" id="UP000247523"/>
    </source>
</evidence>
<evidence type="ECO:0000256" key="1">
    <source>
        <dbReference type="SAM" id="Phobius"/>
    </source>
</evidence>
<keyword evidence="1" id="KW-1133">Transmembrane helix</keyword>
<sequence length="128" mass="13740">MDMLKIAFIGVIGVILSVQFRGHKSEYGLYISLATSLLILFCIADKLSAVIEAVNKIQGYINLNTVYLSTLAKIIGITYIAEFASGICKDAGYSAIAGQIEVFAKIAVMALSMPVLLALLETIDSFLS</sequence>
<keyword evidence="4" id="KW-1185">Reference proteome</keyword>
<gene>
    <name evidence="2" type="ORF">C8E03_11390</name>
    <name evidence="3" type="ORF">CG710_014815</name>
</gene>
<keyword evidence="1" id="KW-0472">Membrane</keyword>
<organism evidence="2 5">
    <name type="scientific">Lachnotalea glycerini</name>
    <dbReference type="NCBI Taxonomy" id="1763509"/>
    <lineage>
        <taxon>Bacteria</taxon>
        <taxon>Bacillati</taxon>
        <taxon>Bacillota</taxon>
        <taxon>Clostridia</taxon>
        <taxon>Lachnospirales</taxon>
        <taxon>Lachnospiraceae</taxon>
        <taxon>Lachnotalea</taxon>
    </lineage>
</organism>
<reference evidence="3" key="3">
    <citation type="submission" date="2018-07" db="EMBL/GenBank/DDBJ databases">
        <authorList>
            <person name="Quirk P.G."/>
            <person name="Krulwich T.A."/>
        </authorList>
    </citation>
    <scope>NUCLEOTIDE SEQUENCE</scope>
    <source>
        <strain evidence="3">CCRI-19302</strain>
    </source>
</reference>
<evidence type="ECO:0000313" key="2">
    <source>
        <dbReference type="EMBL" id="PXV86305.1"/>
    </source>
</evidence>
<dbReference type="Pfam" id="PF06686">
    <property type="entry name" value="SpoIIIAC"/>
    <property type="match status" value="2"/>
</dbReference>
<dbReference type="AlphaFoldDB" id="A0A255K4P8"/>
<dbReference type="OrthoDB" id="1682150at2"/>
<feature type="transmembrane region" description="Helical" evidence="1">
    <location>
        <begin position="29"/>
        <end position="51"/>
    </location>
</feature>
<keyword evidence="1" id="KW-0812">Transmembrane</keyword>
<dbReference type="EMBL" id="NOKA02000038">
    <property type="protein sequence ID" value="RDY30397.1"/>
    <property type="molecule type" value="Genomic_DNA"/>
</dbReference>
<evidence type="ECO:0000313" key="3">
    <source>
        <dbReference type="EMBL" id="RDY30397.1"/>
    </source>
</evidence>
<dbReference type="InterPro" id="IPR025664">
    <property type="entry name" value="Spore_III_AC/AD"/>
</dbReference>
<dbReference type="Proteomes" id="UP000216411">
    <property type="component" value="Unassembled WGS sequence"/>
</dbReference>
<dbReference type="RefSeq" id="WP_094376458.1">
    <property type="nucleotide sequence ID" value="NZ_NOKA02000038.1"/>
</dbReference>
<dbReference type="Proteomes" id="UP000247523">
    <property type="component" value="Unassembled WGS sequence"/>
</dbReference>
<protein>
    <submittedName>
        <fullName evidence="2">Stage III sporulation protein AD</fullName>
    </submittedName>
</protein>
<evidence type="ECO:0000313" key="4">
    <source>
        <dbReference type="Proteomes" id="UP000216411"/>
    </source>
</evidence>